<gene>
    <name evidence="2" type="ORF">Pla100_52590</name>
    <name evidence="3" type="ORF">Pla100_53080</name>
</gene>
<keyword evidence="1" id="KW-1133">Transmembrane helix</keyword>
<dbReference type="Proteomes" id="UP000316213">
    <property type="component" value="Unassembled WGS sequence"/>
</dbReference>
<dbReference type="EMBL" id="SJPM01000015">
    <property type="protein sequence ID" value="TWT91409.1"/>
    <property type="molecule type" value="Genomic_DNA"/>
</dbReference>
<keyword evidence="1" id="KW-0812">Transmembrane</keyword>
<reference evidence="3 4" key="1">
    <citation type="submission" date="2019-02" db="EMBL/GenBank/DDBJ databases">
        <title>Deep-cultivation of Planctomycetes and their phenomic and genomic characterization uncovers novel biology.</title>
        <authorList>
            <person name="Wiegand S."/>
            <person name="Jogler M."/>
            <person name="Boedeker C."/>
            <person name="Pinto D."/>
            <person name="Vollmers J."/>
            <person name="Rivas-Marin E."/>
            <person name="Kohn T."/>
            <person name="Peeters S.H."/>
            <person name="Heuer A."/>
            <person name="Rast P."/>
            <person name="Oberbeckmann S."/>
            <person name="Bunk B."/>
            <person name="Jeske O."/>
            <person name="Meyerdierks A."/>
            <person name="Storesund J.E."/>
            <person name="Kallscheuer N."/>
            <person name="Luecker S."/>
            <person name="Lage O.M."/>
            <person name="Pohl T."/>
            <person name="Merkel B.J."/>
            <person name="Hornburger P."/>
            <person name="Mueller R.-W."/>
            <person name="Bruemmer F."/>
            <person name="Labrenz M."/>
            <person name="Spormann A.M."/>
            <person name="Op Den Camp H."/>
            <person name="Overmann J."/>
            <person name="Amann R."/>
            <person name="Jetten M.S.M."/>
            <person name="Mascher T."/>
            <person name="Medema M.H."/>
            <person name="Devos D.P."/>
            <person name="Kaster A.-K."/>
            <person name="Ovreas L."/>
            <person name="Rohde M."/>
            <person name="Galperin M.Y."/>
            <person name="Jogler C."/>
        </authorList>
    </citation>
    <scope>NUCLEOTIDE SEQUENCE [LARGE SCALE GENOMIC DNA]</scope>
    <source>
        <strain evidence="3 4">Pla100</strain>
    </source>
</reference>
<evidence type="ECO:0000313" key="2">
    <source>
        <dbReference type="EMBL" id="TWT91409.1"/>
    </source>
</evidence>
<dbReference type="OrthoDB" id="260970at2"/>
<protein>
    <submittedName>
        <fullName evidence="3">Uncharacterized protein</fullName>
    </submittedName>
</protein>
<name>A0A5C5ZWQ9_9BACT</name>
<dbReference type="EMBL" id="SJPM01000015">
    <property type="protein sequence ID" value="TWT91458.1"/>
    <property type="molecule type" value="Genomic_DNA"/>
</dbReference>
<comment type="caution">
    <text evidence="3">The sequence shown here is derived from an EMBL/GenBank/DDBJ whole genome shotgun (WGS) entry which is preliminary data.</text>
</comment>
<accession>A0A5C5ZWQ9</accession>
<sequence length="342" mass="37059">MLDAIVRSRFLRLYLVTLTIVCVVGCEIAPPRIAITPKPVDEMPSSVNLPVSLRQTNWLYGGEGSCAVASLVSVLRWQNNHAAAERLRKHYGGGQTATSIQNICKSERLPYVAIDRPGDARFLQWCSDHRLGAIIWYLPAHCCTFCGFAKSGNGDTYAIVLDNNRVQTPIRVPANEFIRAWQGYGGFALTVLGTPLPAPFYDRWNPCTRPDSCPDFSPLPPLRFCSSVAAPDACSLATSHAIEPTTISPTRPTKPIATASASATAITARSIATVPTVPTAPAGIALIADLSKTMTRTPKAALNRPATSNLIRRLTLASRVLAARLFLESTDSTRRKPVRIHA</sequence>
<dbReference type="RefSeq" id="WP_146581325.1">
    <property type="nucleotide sequence ID" value="NZ_SJPM01000015.1"/>
</dbReference>
<evidence type="ECO:0000313" key="4">
    <source>
        <dbReference type="Proteomes" id="UP000316213"/>
    </source>
</evidence>
<evidence type="ECO:0000313" key="3">
    <source>
        <dbReference type="EMBL" id="TWT91458.1"/>
    </source>
</evidence>
<dbReference type="AlphaFoldDB" id="A0A5C5ZWQ9"/>
<evidence type="ECO:0000256" key="1">
    <source>
        <dbReference type="SAM" id="Phobius"/>
    </source>
</evidence>
<organism evidence="3 4">
    <name type="scientific">Neorhodopirellula pilleata</name>
    <dbReference type="NCBI Taxonomy" id="2714738"/>
    <lineage>
        <taxon>Bacteria</taxon>
        <taxon>Pseudomonadati</taxon>
        <taxon>Planctomycetota</taxon>
        <taxon>Planctomycetia</taxon>
        <taxon>Pirellulales</taxon>
        <taxon>Pirellulaceae</taxon>
        <taxon>Neorhodopirellula</taxon>
    </lineage>
</organism>
<keyword evidence="4" id="KW-1185">Reference proteome</keyword>
<keyword evidence="1" id="KW-0472">Membrane</keyword>
<proteinExistence type="predicted"/>
<feature type="transmembrane region" description="Helical" evidence="1">
    <location>
        <begin position="12"/>
        <end position="30"/>
    </location>
</feature>